<dbReference type="Proteomes" id="UP000823877">
    <property type="component" value="Unassembled WGS sequence"/>
</dbReference>
<comment type="caution">
    <text evidence="1">The sequence shown here is derived from an EMBL/GenBank/DDBJ whole genome shotgun (WGS) entry which is preliminary data.</text>
</comment>
<sequence>MTFGKYGKDNVAGGACSIAIQKQDGQVLRIWLGE</sequence>
<reference evidence="1" key="1">
    <citation type="journal article" date="2021" name="PeerJ">
        <title>Extensive microbial diversity within the chicken gut microbiome revealed by metagenomics and culture.</title>
        <authorList>
            <person name="Gilroy R."/>
            <person name="Ravi A."/>
            <person name="Getino M."/>
            <person name="Pursley I."/>
            <person name="Horton D.L."/>
            <person name="Alikhan N.F."/>
            <person name="Baker D."/>
            <person name="Gharbi K."/>
            <person name="Hall N."/>
            <person name="Watson M."/>
            <person name="Adriaenssens E.M."/>
            <person name="Foster-Nyarko E."/>
            <person name="Jarju S."/>
            <person name="Secka A."/>
            <person name="Antonio M."/>
            <person name="Oren A."/>
            <person name="Chaudhuri R.R."/>
            <person name="La Ragione R."/>
            <person name="Hildebrand F."/>
            <person name="Pallen M.J."/>
        </authorList>
    </citation>
    <scope>NUCLEOTIDE SEQUENCE</scope>
    <source>
        <strain evidence="1">CHK188-16595</strain>
    </source>
</reference>
<organism evidence="1 2">
    <name type="scientific">Candidatus Eubacterium faecale</name>
    <dbReference type="NCBI Taxonomy" id="2838568"/>
    <lineage>
        <taxon>Bacteria</taxon>
        <taxon>Bacillati</taxon>
        <taxon>Bacillota</taxon>
        <taxon>Clostridia</taxon>
        <taxon>Eubacteriales</taxon>
        <taxon>Eubacteriaceae</taxon>
        <taxon>Eubacterium</taxon>
    </lineage>
</organism>
<evidence type="ECO:0000313" key="2">
    <source>
        <dbReference type="Proteomes" id="UP000823877"/>
    </source>
</evidence>
<protein>
    <submittedName>
        <fullName evidence="1">Uncharacterized protein</fullName>
    </submittedName>
</protein>
<gene>
    <name evidence="1" type="ORF">IAA37_06030</name>
</gene>
<evidence type="ECO:0000313" key="1">
    <source>
        <dbReference type="EMBL" id="HJB75215.1"/>
    </source>
</evidence>
<reference evidence="1" key="2">
    <citation type="submission" date="2021-04" db="EMBL/GenBank/DDBJ databases">
        <authorList>
            <person name="Gilroy R."/>
        </authorList>
    </citation>
    <scope>NUCLEOTIDE SEQUENCE</scope>
    <source>
        <strain evidence="1">CHK188-16595</strain>
    </source>
</reference>
<dbReference type="AlphaFoldDB" id="A0A9D2MJF8"/>
<dbReference type="EMBL" id="DWXN01000012">
    <property type="protein sequence ID" value="HJB75215.1"/>
    <property type="molecule type" value="Genomic_DNA"/>
</dbReference>
<proteinExistence type="predicted"/>
<accession>A0A9D2MJF8</accession>
<name>A0A9D2MJF8_9FIRM</name>